<dbReference type="Gene3D" id="3.90.230.10">
    <property type="entry name" value="Creatinase/methionine aminopeptidase superfamily"/>
    <property type="match status" value="1"/>
</dbReference>
<evidence type="ECO:0000313" key="3">
    <source>
        <dbReference type="EMBL" id="GAJ15675.1"/>
    </source>
</evidence>
<proteinExistence type="predicted"/>
<reference evidence="3" key="1">
    <citation type="journal article" date="2014" name="Front. Microbiol.">
        <title>High frequency of phylogenetically diverse reductive dehalogenase-homologous genes in deep subseafloor sedimentary metagenomes.</title>
        <authorList>
            <person name="Kawai M."/>
            <person name="Futagami T."/>
            <person name="Toyoda A."/>
            <person name="Takaki Y."/>
            <person name="Nishi S."/>
            <person name="Hori S."/>
            <person name="Arai W."/>
            <person name="Tsubouchi T."/>
            <person name="Morono Y."/>
            <person name="Uchiyama I."/>
            <person name="Ito T."/>
            <person name="Fujiyama A."/>
            <person name="Inagaki F."/>
            <person name="Takami H."/>
        </authorList>
    </citation>
    <scope>NUCLEOTIDE SEQUENCE</scope>
    <source>
        <strain evidence="3">Expedition CK06-06</strain>
    </source>
</reference>
<dbReference type="AlphaFoldDB" id="X1VWP2"/>
<dbReference type="Pfam" id="PF00557">
    <property type="entry name" value="Peptidase_M24"/>
    <property type="match status" value="1"/>
</dbReference>
<sequence>LPENIYYLSEYESIGHRILNKTQIFVMFELGKDQTTLVIPLAEVPTAFERFPEFNITSFGNFHFAYSEGNLEFSDVKRIIKASETDSIQALCKNLERLDKTSRRIGLDESRLTPAMWKYLENTFPDKEFIAAMDIFEGIRIIKHESEVALLERAAEIAEESLFNILPKIEIGTSENEIGRWYMKEVIERGAEPYFNVVTIDERSAFVDTVSTKKSVKDGSIIRFDIGCIYQKYCSDIARTVVFGKYSDKVKQYYQA</sequence>
<organism evidence="3">
    <name type="scientific">marine sediment metagenome</name>
    <dbReference type="NCBI Taxonomy" id="412755"/>
    <lineage>
        <taxon>unclassified sequences</taxon>
        <taxon>metagenomes</taxon>
        <taxon>ecological metagenomes</taxon>
    </lineage>
</organism>
<dbReference type="SUPFAM" id="SSF53092">
    <property type="entry name" value="Creatinase/prolidase N-terminal domain"/>
    <property type="match status" value="1"/>
</dbReference>
<evidence type="ECO:0000259" key="2">
    <source>
        <dbReference type="Pfam" id="PF01321"/>
    </source>
</evidence>
<evidence type="ECO:0000259" key="1">
    <source>
        <dbReference type="Pfam" id="PF00557"/>
    </source>
</evidence>
<feature type="non-terminal residue" evidence="3">
    <location>
        <position position="1"/>
    </location>
</feature>
<name>X1VWP2_9ZZZZ</name>
<gene>
    <name evidence="3" type="ORF">S12H4_44549</name>
</gene>
<dbReference type="EMBL" id="BARW01027459">
    <property type="protein sequence ID" value="GAJ15675.1"/>
    <property type="molecule type" value="Genomic_DNA"/>
</dbReference>
<dbReference type="InterPro" id="IPR050659">
    <property type="entry name" value="Peptidase_M24B"/>
</dbReference>
<feature type="non-terminal residue" evidence="3">
    <location>
        <position position="256"/>
    </location>
</feature>
<dbReference type="PANTHER" id="PTHR46112">
    <property type="entry name" value="AMINOPEPTIDASE"/>
    <property type="match status" value="1"/>
</dbReference>
<evidence type="ECO:0008006" key="4">
    <source>
        <dbReference type="Google" id="ProtNLM"/>
    </source>
</evidence>
<feature type="domain" description="Peptidase M24" evidence="1">
    <location>
        <begin position="150"/>
        <end position="256"/>
    </location>
</feature>
<dbReference type="SUPFAM" id="SSF55920">
    <property type="entry name" value="Creatinase/aminopeptidase"/>
    <property type="match status" value="1"/>
</dbReference>
<dbReference type="InterPro" id="IPR029149">
    <property type="entry name" value="Creatin/AminoP/Spt16_N"/>
</dbReference>
<dbReference type="Pfam" id="PF01321">
    <property type="entry name" value="Creatinase_N"/>
    <property type="match status" value="1"/>
</dbReference>
<dbReference type="PANTHER" id="PTHR46112:SF2">
    <property type="entry name" value="XAA-PRO AMINOPEPTIDASE P-RELATED"/>
    <property type="match status" value="1"/>
</dbReference>
<dbReference type="InterPro" id="IPR000587">
    <property type="entry name" value="Creatinase_N"/>
</dbReference>
<dbReference type="InterPro" id="IPR036005">
    <property type="entry name" value="Creatinase/aminopeptidase-like"/>
</dbReference>
<protein>
    <recommendedName>
        <fullName evidence="4">Peptidase M24 domain-containing protein</fullName>
    </recommendedName>
</protein>
<dbReference type="Gene3D" id="3.40.350.10">
    <property type="entry name" value="Creatinase/prolidase N-terminal domain"/>
    <property type="match status" value="1"/>
</dbReference>
<accession>X1VWP2</accession>
<dbReference type="InterPro" id="IPR000994">
    <property type="entry name" value="Pept_M24"/>
</dbReference>
<feature type="domain" description="Creatinase N-terminal" evidence="2">
    <location>
        <begin position="2"/>
        <end position="142"/>
    </location>
</feature>
<comment type="caution">
    <text evidence="3">The sequence shown here is derived from an EMBL/GenBank/DDBJ whole genome shotgun (WGS) entry which is preliminary data.</text>
</comment>